<evidence type="ECO:0000313" key="3">
    <source>
        <dbReference type="Proteomes" id="UP001235744"/>
    </source>
</evidence>
<name>A0ABY9IH31_9ACTN</name>
<evidence type="ECO:0000256" key="1">
    <source>
        <dbReference type="SAM" id="Coils"/>
    </source>
</evidence>
<accession>A0ABY9IH31</accession>
<keyword evidence="1" id="KW-0175">Coiled coil</keyword>
<dbReference type="SUPFAM" id="SSF46689">
    <property type="entry name" value="Homeodomain-like"/>
    <property type="match status" value="1"/>
</dbReference>
<proteinExistence type="predicted"/>
<dbReference type="Gene3D" id="1.10.357.10">
    <property type="entry name" value="Tetracycline Repressor, domain 2"/>
    <property type="match status" value="1"/>
</dbReference>
<keyword evidence="3" id="KW-1185">Reference proteome</keyword>
<dbReference type="RefSeq" id="WP_306072463.1">
    <property type="nucleotide sequence ID" value="NZ_CP120988.1"/>
</dbReference>
<reference evidence="2 3" key="1">
    <citation type="submission" date="2023-03" db="EMBL/GenBank/DDBJ databases">
        <title>Isolation and description of six Streptomyces strains from soil environments, able to metabolize different microbial glucans.</title>
        <authorList>
            <person name="Widen T."/>
            <person name="Larsbrink J."/>
        </authorList>
    </citation>
    <scope>NUCLEOTIDE SEQUENCE [LARGE SCALE GENOMIC DNA]</scope>
    <source>
        <strain evidence="2 3">Alt2</strain>
    </source>
</reference>
<sequence length="186" mass="20351">MTAPDPTVQAMIQGRRADTDRRRQRVLTALAQAAKDGSETSVTAIARRAGVDRTFLYRHRDLLGRIHAQAAEPPTVPGGRGPAVSRASLQVDLLAADARTARLAAHARRLETRLSEVLGEQVWRESGIGAPEDTEQLKARITTLEQQVVDLELRLQDQGDDLAAARAANRELMAQLNRHADRSLSP</sequence>
<dbReference type="Proteomes" id="UP001235744">
    <property type="component" value="Chromosome"/>
</dbReference>
<dbReference type="EMBL" id="CP120988">
    <property type="protein sequence ID" value="WLQ53966.1"/>
    <property type="molecule type" value="Genomic_DNA"/>
</dbReference>
<dbReference type="InterPro" id="IPR009057">
    <property type="entry name" value="Homeodomain-like_sf"/>
</dbReference>
<evidence type="ECO:0000313" key="2">
    <source>
        <dbReference type="EMBL" id="WLQ53966.1"/>
    </source>
</evidence>
<protein>
    <recommendedName>
        <fullName evidence="4">TetR family transcriptional regulator</fullName>
    </recommendedName>
</protein>
<feature type="coiled-coil region" evidence="1">
    <location>
        <begin position="134"/>
        <end position="182"/>
    </location>
</feature>
<evidence type="ECO:0008006" key="4">
    <source>
        <dbReference type="Google" id="ProtNLM"/>
    </source>
</evidence>
<gene>
    <name evidence="2" type="ORF">P8A19_00125</name>
</gene>
<organism evidence="2 3">
    <name type="scientific">Streptomyces poriferorum</name>
    <dbReference type="NCBI Taxonomy" id="2798799"/>
    <lineage>
        <taxon>Bacteria</taxon>
        <taxon>Bacillati</taxon>
        <taxon>Actinomycetota</taxon>
        <taxon>Actinomycetes</taxon>
        <taxon>Kitasatosporales</taxon>
        <taxon>Streptomycetaceae</taxon>
        <taxon>Streptomyces</taxon>
    </lineage>
</organism>